<dbReference type="InterPro" id="IPR001668">
    <property type="entry name" value="Mob_Pre"/>
</dbReference>
<dbReference type="RefSeq" id="WP_019976807.1">
    <property type="nucleotide sequence ID" value="NZ_BJXC01000017.1"/>
</dbReference>
<evidence type="ECO:0000256" key="1">
    <source>
        <dbReference type="SAM" id="Coils"/>
    </source>
</evidence>
<dbReference type="OrthoDB" id="8536512at2"/>
<feature type="coiled-coil region" evidence="1">
    <location>
        <begin position="262"/>
        <end position="314"/>
    </location>
</feature>
<dbReference type="CDD" id="cd17242">
    <property type="entry name" value="MobM_relaxase"/>
    <property type="match status" value="1"/>
</dbReference>
<keyword evidence="3" id="KW-1185">Reference proteome</keyword>
<dbReference type="Proteomes" id="UP000321245">
    <property type="component" value="Unassembled WGS sequence"/>
</dbReference>
<accession>A0A511NJC9</accession>
<evidence type="ECO:0000313" key="2">
    <source>
        <dbReference type="EMBL" id="GEM52598.1"/>
    </source>
</evidence>
<reference evidence="2 3" key="1">
    <citation type="submission" date="2019-07" db="EMBL/GenBank/DDBJ databases">
        <title>Whole genome shotgun sequence of Empedobacter brevis NBRC 14943.</title>
        <authorList>
            <person name="Hosoyama A."/>
            <person name="Uohara A."/>
            <person name="Ohji S."/>
            <person name="Ichikawa N."/>
        </authorList>
    </citation>
    <scope>NUCLEOTIDE SEQUENCE [LARGE SCALE GENOMIC DNA]</scope>
    <source>
        <strain evidence="2 3">NBRC 14943</strain>
    </source>
</reference>
<evidence type="ECO:0000313" key="3">
    <source>
        <dbReference type="Proteomes" id="UP000321245"/>
    </source>
</evidence>
<dbReference type="AlphaFoldDB" id="A0A511NJC9"/>
<sequence>MGYAVLHFDKAIGNDSAMSAHIERTITPDYVDKSRTHLNKELIIFPEGIINRTQAIQHRIENANLSRKISKNQVRAIRILLSGSNDEMNSLFKQNKIDQWCDDNIKWLKETFGEENVVSAVIHLDESTPHIHATLVLIVSSERKKKKSELSVKKNYSKKIGNRLSANDIMTRGNLKQYQTSYAEAMQEYGLKRGVEGSTAKHTTTAEYYQYLSRKNGQLILDNEHLNKEKSLKTQDLIRINNEIDSKKVKENIVNLFTGTKTKKLNHEIEEFQQKLNTQTIKSEQKEKELLLRISDLNSKIDNQNHLISQATNKIKELKDFKISFLRTINHFDPKIEAKIKTYNKLKSHQVTDENIIKLFENKSIKINNDHLEIKEINNDFIIFLNGKNLDDLLKQYHQRNKGKRI</sequence>
<dbReference type="GO" id="GO:0003677">
    <property type="term" value="F:DNA binding"/>
    <property type="evidence" value="ECO:0007669"/>
    <property type="project" value="InterPro"/>
</dbReference>
<keyword evidence="1" id="KW-0175">Coiled coil</keyword>
<dbReference type="STRING" id="1218108.GCA_000382425_03337"/>
<dbReference type="GeneID" id="84651732"/>
<gene>
    <name evidence="2" type="ORF">EB1_23880</name>
</gene>
<proteinExistence type="predicted"/>
<dbReference type="Pfam" id="PF01076">
    <property type="entry name" value="Mob_Pre"/>
    <property type="match status" value="1"/>
</dbReference>
<organism evidence="2 3">
    <name type="scientific">Empedobacter brevis NBRC 14943 = ATCC 43319</name>
    <dbReference type="NCBI Taxonomy" id="1218108"/>
    <lineage>
        <taxon>Bacteria</taxon>
        <taxon>Pseudomonadati</taxon>
        <taxon>Bacteroidota</taxon>
        <taxon>Flavobacteriia</taxon>
        <taxon>Flavobacteriales</taxon>
        <taxon>Weeksellaceae</taxon>
        <taxon>Empedobacter</taxon>
    </lineage>
</organism>
<dbReference type="NCBIfam" id="NF041497">
    <property type="entry name" value="MobV"/>
    <property type="match status" value="1"/>
</dbReference>
<dbReference type="GO" id="GO:0006310">
    <property type="term" value="P:DNA recombination"/>
    <property type="evidence" value="ECO:0007669"/>
    <property type="project" value="InterPro"/>
</dbReference>
<name>A0A511NJC9_9FLAO</name>
<comment type="caution">
    <text evidence="2">The sequence shown here is derived from an EMBL/GenBank/DDBJ whole genome shotgun (WGS) entry which is preliminary data.</text>
</comment>
<dbReference type="EMBL" id="BJXC01000017">
    <property type="protein sequence ID" value="GEM52598.1"/>
    <property type="molecule type" value="Genomic_DNA"/>
</dbReference>
<dbReference type="Gene3D" id="3.30.930.30">
    <property type="match status" value="1"/>
</dbReference>
<protein>
    <submittedName>
        <fullName evidence="2">Mobilization protein</fullName>
    </submittedName>
</protein>